<keyword evidence="2" id="KW-1133">Transmembrane helix</keyword>
<evidence type="ECO:0000256" key="2">
    <source>
        <dbReference type="SAM" id="Phobius"/>
    </source>
</evidence>
<evidence type="ECO:0000313" key="3">
    <source>
        <dbReference type="EMBL" id="MFC3763344.1"/>
    </source>
</evidence>
<organism evidence="3 4">
    <name type="scientific">Tenggerimyces flavus</name>
    <dbReference type="NCBI Taxonomy" id="1708749"/>
    <lineage>
        <taxon>Bacteria</taxon>
        <taxon>Bacillati</taxon>
        <taxon>Actinomycetota</taxon>
        <taxon>Actinomycetes</taxon>
        <taxon>Propionibacteriales</taxon>
        <taxon>Nocardioidaceae</taxon>
        <taxon>Tenggerimyces</taxon>
    </lineage>
</organism>
<feature type="compositionally biased region" description="Polar residues" evidence="1">
    <location>
        <begin position="425"/>
        <end position="437"/>
    </location>
</feature>
<name>A0ABV7YH06_9ACTN</name>
<dbReference type="EMBL" id="JBHRZH010000018">
    <property type="protein sequence ID" value="MFC3763344.1"/>
    <property type="molecule type" value="Genomic_DNA"/>
</dbReference>
<evidence type="ECO:0000256" key="1">
    <source>
        <dbReference type="SAM" id="MobiDB-lite"/>
    </source>
</evidence>
<dbReference type="InterPro" id="IPR015943">
    <property type="entry name" value="WD40/YVTN_repeat-like_dom_sf"/>
</dbReference>
<keyword evidence="2" id="KW-0812">Transmembrane</keyword>
<protein>
    <recommendedName>
        <fullName evidence="5">WD40 repeat domain-containing protein</fullName>
    </recommendedName>
</protein>
<evidence type="ECO:0008006" key="5">
    <source>
        <dbReference type="Google" id="ProtNLM"/>
    </source>
</evidence>
<proteinExistence type="predicted"/>
<comment type="caution">
    <text evidence="3">The sequence shown here is derived from an EMBL/GenBank/DDBJ whole genome shotgun (WGS) entry which is preliminary data.</text>
</comment>
<sequence>MTEAEDLLRGALHRVADGVRAEPVPHAIVRRAHRRRSRRRVGFAAAGAALVTAAVPFGASFVRAPLPTHGTATDQPVASGSTAAAPGPVSIDFDKLSRGPEPAVAYYANGVIRDGGKAISFRDYKYVGELAKVASGYAVVAAHDVDGMRELILVGADGSRRPMGKGVFHRPAISADGRTMAWSSFYEVDGETTTTLYLADTASGTIVRTLSLGTGDDKLAVPRAIDGKTVIVERATNALSKPVQAWDTSTNELTAWYDAYGLAGMSADGSLAAVGRASSQDPEICFDLVAVPDKRRLWQSCDYDHWAVAFAPDSKHLLSARVRHELVEMEDWPAVPTSKPGGGTPTPMVPTPDRNYTASIDLYVLDASTGKRVLQIKGQQPLQRTWESSDTFLFTAVDGKRTAIVRCTLAGKCELATSPREDSTDGWSDQTLDARNG</sequence>
<dbReference type="SUPFAM" id="SSF82171">
    <property type="entry name" value="DPP6 N-terminal domain-like"/>
    <property type="match status" value="1"/>
</dbReference>
<keyword evidence="4" id="KW-1185">Reference proteome</keyword>
<dbReference type="Proteomes" id="UP001595699">
    <property type="component" value="Unassembled WGS sequence"/>
</dbReference>
<keyword evidence="2" id="KW-0472">Membrane</keyword>
<accession>A0ABV7YH06</accession>
<feature type="transmembrane region" description="Helical" evidence="2">
    <location>
        <begin position="41"/>
        <end position="62"/>
    </location>
</feature>
<gene>
    <name evidence="3" type="ORF">ACFOUW_21075</name>
</gene>
<reference evidence="4" key="1">
    <citation type="journal article" date="2019" name="Int. J. Syst. Evol. Microbiol.">
        <title>The Global Catalogue of Microorganisms (GCM) 10K type strain sequencing project: providing services to taxonomists for standard genome sequencing and annotation.</title>
        <authorList>
            <consortium name="The Broad Institute Genomics Platform"/>
            <consortium name="The Broad Institute Genome Sequencing Center for Infectious Disease"/>
            <person name="Wu L."/>
            <person name="Ma J."/>
        </authorList>
    </citation>
    <scope>NUCLEOTIDE SEQUENCE [LARGE SCALE GENOMIC DNA]</scope>
    <source>
        <strain evidence="4">CGMCC 4.7241</strain>
    </source>
</reference>
<dbReference type="RefSeq" id="WP_205117708.1">
    <property type="nucleotide sequence ID" value="NZ_JAFBCM010000001.1"/>
</dbReference>
<dbReference type="Gene3D" id="2.130.10.10">
    <property type="entry name" value="YVTN repeat-like/Quinoprotein amine dehydrogenase"/>
    <property type="match status" value="1"/>
</dbReference>
<feature type="region of interest" description="Disordered" evidence="1">
    <location>
        <begin position="417"/>
        <end position="437"/>
    </location>
</feature>
<evidence type="ECO:0000313" key="4">
    <source>
        <dbReference type="Proteomes" id="UP001595699"/>
    </source>
</evidence>